<feature type="compositionally biased region" description="Low complexity" evidence="2">
    <location>
        <begin position="1464"/>
        <end position="1478"/>
    </location>
</feature>
<feature type="region of interest" description="Disordered" evidence="2">
    <location>
        <begin position="1"/>
        <end position="143"/>
    </location>
</feature>
<dbReference type="InterPro" id="IPR011043">
    <property type="entry name" value="Gal_Oxase/kelch_b-propeller"/>
</dbReference>
<name>A0A058ZA15_FONAL</name>
<feature type="compositionally biased region" description="Low complexity" evidence="2">
    <location>
        <begin position="124"/>
        <end position="135"/>
    </location>
</feature>
<dbReference type="Proteomes" id="UP000030693">
    <property type="component" value="Unassembled WGS sequence"/>
</dbReference>
<feature type="region of interest" description="Disordered" evidence="2">
    <location>
        <begin position="320"/>
        <end position="387"/>
    </location>
</feature>
<reference evidence="3" key="1">
    <citation type="submission" date="2013-04" db="EMBL/GenBank/DDBJ databases">
        <title>The Genome Sequence of Fonticula alba ATCC 38817.</title>
        <authorList>
            <consortium name="The Broad Institute Genomics Platform"/>
            <person name="Russ C."/>
            <person name="Cuomo C."/>
            <person name="Burger G."/>
            <person name="Gray M.W."/>
            <person name="Holland P.W.H."/>
            <person name="King N."/>
            <person name="Lang F.B.F."/>
            <person name="Roger A.J."/>
            <person name="Ruiz-Trillo I."/>
            <person name="Brown M."/>
            <person name="Walker B."/>
            <person name="Young S."/>
            <person name="Zeng Q."/>
            <person name="Gargeya S."/>
            <person name="Fitzgerald M."/>
            <person name="Haas B."/>
            <person name="Abouelleil A."/>
            <person name="Allen A.W."/>
            <person name="Alvarado L."/>
            <person name="Arachchi H.M."/>
            <person name="Berlin A.M."/>
            <person name="Chapman S.B."/>
            <person name="Gainer-Dewar J."/>
            <person name="Goldberg J."/>
            <person name="Griggs A."/>
            <person name="Gujja S."/>
            <person name="Hansen M."/>
            <person name="Howarth C."/>
            <person name="Imamovic A."/>
            <person name="Ireland A."/>
            <person name="Larimer J."/>
            <person name="McCowan C."/>
            <person name="Murphy C."/>
            <person name="Pearson M."/>
            <person name="Poon T.W."/>
            <person name="Priest M."/>
            <person name="Roberts A."/>
            <person name="Saif S."/>
            <person name="Shea T."/>
            <person name="Sisk P."/>
            <person name="Sykes S."/>
            <person name="Wortman J."/>
            <person name="Nusbaum C."/>
            <person name="Birren B."/>
        </authorList>
    </citation>
    <scope>NUCLEOTIDE SEQUENCE [LARGE SCALE GENOMIC DNA]</scope>
    <source>
        <strain evidence="3">ATCC 38817</strain>
    </source>
</reference>
<feature type="compositionally biased region" description="Pro residues" evidence="2">
    <location>
        <begin position="113"/>
        <end position="123"/>
    </location>
</feature>
<feature type="compositionally biased region" description="Polar residues" evidence="2">
    <location>
        <begin position="1053"/>
        <end position="1062"/>
    </location>
</feature>
<feature type="region of interest" description="Disordered" evidence="2">
    <location>
        <begin position="1015"/>
        <end position="1062"/>
    </location>
</feature>
<feature type="compositionally biased region" description="Polar residues" evidence="2">
    <location>
        <begin position="1"/>
        <end position="10"/>
    </location>
</feature>
<feature type="compositionally biased region" description="Low complexity" evidence="2">
    <location>
        <begin position="1423"/>
        <end position="1433"/>
    </location>
</feature>
<dbReference type="GeneID" id="20526750"/>
<feature type="compositionally biased region" description="Low complexity" evidence="2">
    <location>
        <begin position="350"/>
        <end position="371"/>
    </location>
</feature>
<proteinExistence type="predicted"/>
<feature type="compositionally biased region" description="Polar residues" evidence="2">
    <location>
        <begin position="19"/>
        <end position="29"/>
    </location>
</feature>
<feature type="compositionally biased region" description="Low complexity" evidence="2">
    <location>
        <begin position="102"/>
        <end position="112"/>
    </location>
</feature>
<dbReference type="InterPro" id="IPR015915">
    <property type="entry name" value="Kelch-typ_b-propeller"/>
</dbReference>
<feature type="region of interest" description="Disordered" evidence="2">
    <location>
        <begin position="293"/>
        <end position="312"/>
    </location>
</feature>
<dbReference type="SUPFAM" id="SSF50965">
    <property type="entry name" value="Galactose oxidase, central domain"/>
    <property type="match status" value="1"/>
</dbReference>
<feature type="region of interest" description="Disordered" evidence="2">
    <location>
        <begin position="1369"/>
        <end position="1526"/>
    </location>
</feature>
<feature type="compositionally biased region" description="Low complexity" evidence="2">
    <location>
        <begin position="1089"/>
        <end position="1110"/>
    </location>
</feature>
<feature type="coiled-coil region" evidence="1">
    <location>
        <begin position="1258"/>
        <end position="1292"/>
    </location>
</feature>
<accession>A0A058ZA15</accession>
<dbReference type="Pfam" id="PF01344">
    <property type="entry name" value="Kelch_1"/>
    <property type="match status" value="1"/>
</dbReference>
<feature type="compositionally biased region" description="Low complexity" evidence="2">
    <location>
        <begin position="243"/>
        <end position="261"/>
    </location>
</feature>
<keyword evidence="1" id="KW-0175">Coiled coil</keyword>
<gene>
    <name evidence="3" type="ORF">H696_02025</name>
</gene>
<dbReference type="Gene3D" id="2.120.10.80">
    <property type="entry name" value="Kelch-type beta propeller"/>
    <property type="match status" value="2"/>
</dbReference>
<dbReference type="InterPro" id="IPR006652">
    <property type="entry name" value="Kelch_1"/>
</dbReference>
<feature type="compositionally biased region" description="Low complexity" evidence="2">
    <location>
        <begin position="1494"/>
        <end position="1504"/>
    </location>
</feature>
<dbReference type="STRING" id="691883.A0A058ZA15"/>
<feature type="region of interest" description="Disordered" evidence="2">
    <location>
        <begin position="558"/>
        <end position="580"/>
    </location>
</feature>
<feature type="compositionally biased region" description="Low complexity" evidence="2">
    <location>
        <begin position="42"/>
        <end position="78"/>
    </location>
</feature>
<dbReference type="SUPFAM" id="SSF117281">
    <property type="entry name" value="Kelch motif"/>
    <property type="match status" value="1"/>
</dbReference>
<feature type="compositionally biased region" description="Low complexity" evidence="2">
    <location>
        <begin position="882"/>
        <end position="898"/>
    </location>
</feature>
<feature type="compositionally biased region" description="Low complexity" evidence="2">
    <location>
        <begin position="1369"/>
        <end position="1389"/>
    </location>
</feature>
<feature type="compositionally biased region" description="Low complexity" evidence="2">
    <location>
        <begin position="294"/>
        <end position="309"/>
    </location>
</feature>
<protein>
    <submittedName>
        <fullName evidence="3">Uncharacterized protein</fullName>
    </submittedName>
</protein>
<feature type="region of interest" description="Disordered" evidence="2">
    <location>
        <begin position="882"/>
        <end position="925"/>
    </location>
</feature>
<evidence type="ECO:0000256" key="1">
    <source>
        <dbReference type="SAM" id="Coils"/>
    </source>
</evidence>
<organism evidence="3">
    <name type="scientific">Fonticula alba</name>
    <name type="common">Slime mold</name>
    <dbReference type="NCBI Taxonomy" id="691883"/>
    <lineage>
        <taxon>Eukaryota</taxon>
        <taxon>Rotosphaerida</taxon>
        <taxon>Fonticulaceae</taxon>
        <taxon>Fonticula</taxon>
    </lineage>
</organism>
<feature type="region of interest" description="Disordered" evidence="2">
    <location>
        <begin position="183"/>
        <end position="281"/>
    </location>
</feature>
<dbReference type="RefSeq" id="XP_009494198.1">
    <property type="nucleotide sequence ID" value="XM_009495923.1"/>
</dbReference>
<keyword evidence="4" id="KW-1185">Reference proteome</keyword>
<feature type="compositionally biased region" description="Basic residues" evidence="2">
    <location>
        <begin position="320"/>
        <end position="330"/>
    </location>
</feature>
<feature type="region of interest" description="Disordered" evidence="2">
    <location>
        <begin position="1076"/>
        <end position="1136"/>
    </location>
</feature>
<dbReference type="PANTHER" id="PTHR23244">
    <property type="entry name" value="KELCH REPEAT DOMAIN"/>
    <property type="match status" value="1"/>
</dbReference>
<evidence type="ECO:0000256" key="2">
    <source>
        <dbReference type="SAM" id="MobiDB-lite"/>
    </source>
</evidence>
<dbReference type="EMBL" id="KB932203">
    <property type="protein sequence ID" value="KCV71075.1"/>
    <property type="molecule type" value="Genomic_DNA"/>
</dbReference>
<evidence type="ECO:0000313" key="3">
    <source>
        <dbReference type="EMBL" id="KCV71075.1"/>
    </source>
</evidence>
<evidence type="ECO:0000313" key="4">
    <source>
        <dbReference type="Proteomes" id="UP000030693"/>
    </source>
</evidence>
<sequence length="1526" mass="153082">MGVTQSTLPASASEADPQVATTSPRVGQTSVPPINNPPSSPSPAAIRPPVVATAPTAPSPAASASPPDTADTSASSAAGLPRDHSDLDADTPPASPAPWHQAAPTSGAAAPATPSPAAPPAPGSPGCSSSSSSSGLGLGIVSPFAPRSPTLLADLRIPFPAYSRLGASPLLASLGITPPRQIAAPAGTLPGPSPHPAPASAQSVAGGTPASLAIPPPADARRALPPASPVTGIVPLPEPAPLAPTAEPSPLLTSSLSSLALHPGPPGAASSTDAALPPGPSPLIRHCSVHCRHAAGPASSPSPDSLPSAEGPSCIALSMARRRPARSRRAHPNDTSTTASPSPSPPLPAEEPCSPGPAAGRPPTAAPSAGPEAGRSPGHNTIPDPGFSLLNISPDLLGPQKCWATLSYEIPPPASPDGGASSANLRTPFPRVSRSLFSTPTDSCCGCLAPGADPVPVLAGLYSGVSATGHTLNDGWLLGADGIWTQLPLEDAPSYPCPDAPSLYVPGLKSALFLGGAVSHDELQTRTQQSADHSSLQNRLPANFAKLHLLDLDGESRGRWSVRDTQPAGPTRSIPSPRYGHSTCMLDDTQAVVLFGYQYTTPEAAGPATCPTRGGTATGAGAGATATAGSADGGLLHSSPYYYASDVAVLDTATWQWTTAQVAGSGGPESAPKERTASAVASFNNQRVWADIAPAGMTPGESASRPPGGSMAAPPMPGCIGGTVQHASGVVIFGGRASTGAPLNDLWLLDTSTGIDHRQVAGRKAGPSAGAGPPASGSLRASWIRLWSGGNVTSSIEHNAPTPRHSATVFVMPGGCSSCGTACVIPPSAKTDSPVQEYWRQTAGDIYVFGGVDASGCHLSDLYRFSRRTMSWTKLASGIFSQSSMSPISKPSPLSSSPAGDAGRHGRLPALDGTPPALKRRGSTSSAFSSPAFAITRLPSNGLLVIFGVFPTAVVIDPYLVATGSPSLASPRFLSGATAPFNSFVLASRLPIASPSCHSSPLSATFEVLDHPTPLVAAGPSAATAPPTPRADPDSRRSGSSSTPAPADEAIGPTTSAAAEVIRQSQSRSVWKAWGLSSPAPVRSRSTGGLTLSTQATASSSSSSSQGALSDAGTADRPPSMNLHSPRPPGTPSPLQEELLSRVSHLERQLFDVALALGLLPAAATTATGSPSQLPGIGELLEPLITEYSTHDLLGGAHGSQAAPPAGAAPSTASALVAAAQKLVAKAATVEPLQAELDLARSQGAALEQALGQSLPLLKNATATIGAERQARQQAEARLAASEARVQNLEANLDFTLCAWKDQASRTATRVAEMASALDLPCLEPATCHASFADFASALAVQAPPAEAPAVETAPEPQAPVAATVETTGTASAAEAAASADPDAESTPAVDAAPAPGDTAARDTSTGADTASEDPASAREPEAQQPAAADPPADAAPPEDRKEEATPPVDLDDIPPSMRHLFMAPGAGPAAPPAAAAATGEEEMPLPTKRSSSKKSSSSSQSSTKGGGRSRGSSKKSRASVVNHFG</sequence>